<dbReference type="PANTHER" id="PTHR10851:SF0">
    <property type="entry name" value="PYRIDOXINE-5'-PHOSPHATE OXIDASE"/>
    <property type="match status" value="1"/>
</dbReference>
<comment type="similarity">
    <text evidence="1">Belongs to the pyridoxamine 5'-phosphate oxidase family.</text>
</comment>
<dbReference type="Proteomes" id="UP000292547">
    <property type="component" value="Chromosome"/>
</dbReference>
<dbReference type="OrthoDB" id="9780392at2"/>
<dbReference type="GO" id="GO:0008615">
    <property type="term" value="P:pyridoxine biosynthetic process"/>
    <property type="evidence" value="ECO:0007669"/>
    <property type="project" value="InterPro"/>
</dbReference>
<dbReference type="RefSeq" id="WP_031184125.1">
    <property type="nucleotide sequence ID" value="NZ_CP032229.1"/>
</dbReference>
<protein>
    <submittedName>
        <fullName evidence="8">Pyridoxal 5'-phosphate synthase</fullName>
        <ecNumber evidence="8">1.4.3.5</ecNumber>
    </submittedName>
</protein>
<keyword evidence="4 8" id="KW-0560">Oxidoreductase</keyword>
<evidence type="ECO:0000256" key="5">
    <source>
        <dbReference type="PIRSR" id="PIRSR000190-2"/>
    </source>
</evidence>
<dbReference type="STRING" id="73044.GCA_000725795_01691"/>
<accession>A0A4P6TW01</accession>
<keyword evidence="3 5" id="KW-0288">FMN</keyword>
<dbReference type="KEGG" id="sseo:D0Z67_12485"/>
<proteinExistence type="inferred from homology"/>
<dbReference type="GO" id="GO:0004733">
    <property type="term" value="F:pyridoxamine phosphate oxidase activity"/>
    <property type="evidence" value="ECO:0007669"/>
    <property type="project" value="UniProtKB-EC"/>
</dbReference>
<feature type="binding site" evidence="5">
    <location>
        <position position="211"/>
    </location>
    <ligand>
        <name>FMN</name>
        <dbReference type="ChEBI" id="CHEBI:58210"/>
    </ligand>
</feature>
<dbReference type="GO" id="GO:0010181">
    <property type="term" value="F:FMN binding"/>
    <property type="evidence" value="ECO:0007669"/>
    <property type="project" value="InterPro"/>
</dbReference>
<dbReference type="EMBL" id="CP032229">
    <property type="protein sequence ID" value="QBJ91037.1"/>
    <property type="molecule type" value="Genomic_DNA"/>
</dbReference>
<dbReference type="PIRSF" id="PIRSF000190">
    <property type="entry name" value="Pyd_amn-ph_oxd"/>
    <property type="match status" value="1"/>
</dbReference>
<dbReference type="Gene3D" id="2.30.110.10">
    <property type="entry name" value="Electron Transport, Fmn-binding Protein, Chain A"/>
    <property type="match status" value="1"/>
</dbReference>
<sequence>MAHEAHQAPDELDGLLRSLKVWSPDITELRPFDPDTAPPTPLPLFTAWLADAARAGQPEPHAMSLATVDEEGRPDVRVLLLHGADADAWTFGTHSTSRKGRDLIAHPYAALAFYWPALGRQVRVRGPVTAAPAEAAQADLRARSTGALAAALTGRQSEDLGSLAELRRASEDAWSQAREHPTTPAPTWNLYRLHPRTVEFFQGDPDRRHVRLEYRRTEFGWERCLLWP</sequence>
<feature type="domain" description="Pyridoxine 5'-phosphate oxidase dimerisation C-terminal" evidence="7">
    <location>
        <begin position="188"/>
        <end position="228"/>
    </location>
</feature>
<reference evidence="8 9" key="1">
    <citation type="submission" date="2018-08" db="EMBL/GenBank/DDBJ databases">
        <title>The complete genome sequence of Streptomyces seoulensis, a pioneer strain for nickel superoxide dismutase discovery.</title>
        <authorList>
            <person name="Shin J."/>
            <person name="Lee J.-S."/>
            <person name="Lee E.-J."/>
            <person name="Youn H.-D."/>
        </authorList>
    </citation>
    <scope>NUCLEOTIDE SEQUENCE [LARGE SCALE GENOMIC DNA]</scope>
    <source>
        <strain evidence="8 9">KCTC 9819</strain>
    </source>
</reference>
<dbReference type="InterPro" id="IPR012349">
    <property type="entry name" value="Split_barrel_FMN-bd"/>
</dbReference>
<dbReference type="Pfam" id="PF10590">
    <property type="entry name" value="PNP_phzG_C"/>
    <property type="match status" value="1"/>
</dbReference>
<evidence type="ECO:0000256" key="4">
    <source>
        <dbReference type="ARBA" id="ARBA00023002"/>
    </source>
</evidence>
<dbReference type="AlphaFoldDB" id="A0A4P6TW01"/>
<dbReference type="SUPFAM" id="SSF50475">
    <property type="entry name" value="FMN-binding split barrel"/>
    <property type="match status" value="1"/>
</dbReference>
<evidence type="ECO:0000256" key="1">
    <source>
        <dbReference type="ARBA" id="ARBA00007301"/>
    </source>
</evidence>
<dbReference type="NCBIfam" id="NF004231">
    <property type="entry name" value="PRK05679.1"/>
    <property type="match status" value="1"/>
</dbReference>
<feature type="binding site" evidence="5">
    <location>
        <position position="99"/>
    </location>
    <ligand>
        <name>FMN</name>
        <dbReference type="ChEBI" id="CHEBI:58210"/>
    </ligand>
</feature>
<feature type="binding site" evidence="5">
    <location>
        <position position="121"/>
    </location>
    <ligand>
        <name>FMN</name>
        <dbReference type="ChEBI" id="CHEBI:58210"/>
    </ligand>
</feature>
<name>A0A4P6TW01_STRSO</name>
<keyword evidence="2" id="KW-0285">Flavoprotein</keyword>
<evidence type="ECO:0000259" key="6">
    <source>
        <dbReference type="Pfam" id="PF01243"/>
    </source>
</evidence>
<gene>
    <name evidence="8" type="ORF">D0Z67_12485</name>
</gene>
<evidence type="ECO:0000313" key="8">
    <source>
        <dbReference type="EMBL" id="QBJ91037.1"/>
    </source>
</evidence>
<evidence type="ECO:0000256" key="2">
    <source>
        <dbReference type="ARBA" id="ARBA00022630"/>
    </source>
</evidence>
<dbReference type="InterPro" id="IPR019576">
    <property type="entry name" value="Pyridoxamine_oxidase_dimer_C"/>
</dbReference>
<feature type="domain" description="Pyridoxamine 5'-phosphate oxidase N-terminal" evidence="6">
    <location>
        <begin position="50"/>
        <end position="173"/>
    </location>
</feature>
<keyword evidence="9" id="KW-1185">Reference proteome</keyword>
<dbReference type="GeneID" id="300099744"/>
<dbReference type="PANTHER" id="PTHR10851">
    <property type="entry name" value="PYRIDOXINE-5-PHOSPHATE OXIDASE"/>
    <property type="match status" value="1"/>
</dbReference>
<evidence type="ECO:0000256" key="3">
    <source>
        <dbReference type="ARBA" id="ARBA00022643"/>
    </source>
</evidence>
<evidence type="ECO:0000259" key="7">
    <source>
        <dbReference type="Pfam" id="PF10590"/>
    </source>
</evidence>
<comment type="cofactor">
    <cofactor evidence="5">
        <name>FMN</name>
        <dbReference type="ChEBI" id="CHEBI:58210"/>
    </cofactor>
    <text evidence="5">Binds 1 FMN per subunit.</text>
</comment>
<dbReference type="Pfam" id="PF01243">
    <property type="entry name" value="PNPOx_N"/>
    <property type="match status" value="1"/>
</dbReference>
<dbReference type="InterPro" id="IPR000659">
    <property type="entry name" value="Pyridox_Oxase"/>
</dbReference>
<feature type="binding site" evidence="5">
    <location>
        <begin position="156"/>
        <end position="157"/>
    </location>
    <ligand>
        <name>FMN</name>
        <dbReference type="ChEBI" id="CHEBI:58210"/>
    </ligand>
</feature>
<dbReference type="InterPro" id="IPR011576">
    <property type="entry name" value="Pyridox_Oxase_N"/>
</dbReference>
<feature type="binding site" evidence="5">
    <location>
        <position position="98"/>
    </location>
    <ligand>
        <name>FMN</name>
        <dbReference type="ChEBI" id="CHEBI:58210"/>
    </ligand>
</feature>
<dbReference type="EC" id="1.4.3.5" evidence="8"/>
<evidence type="ECO:0000313" key="9">
    <source>
        <dbReference type="Proteomes" id="UP000292547"/>
    </source>
</evidence>
<organism evidence="8 9">
    <name type="scientific">Streptomyces seoulensis</name>
    <dbReference type="NCBI Taxonomy" id="73044"/>
    <lineage>
        <taxon>Bacteria</taxon>
        <taxon>Bacillati</taxon>
        <taxon>Actinomycetota</taxon>
        <taxon>Actinomycetes</taxon>
        <taxon>Kitasatosporales</taxon>
        <taxon>Streptomycetaceae</taxon>
        <taxon>Streptomyces</taxon>
    </lineage>
</organism>